<feature type="domain" description="HTH CENPB-type" evidence="2">
    <location>
        <begin position="54"/>
        <end position="124"/>
    </location>
</feature>
<dbReference type="AlphaFoldDB" id="A0A9W9HXX0"/>
<dbReference type="RefSeq" id="XP_056542530.1">
    <property type="nucleotide sequence ID" value="XM_056690101.1"/>
</dbReference>
<evidence type="ECO:0000259" key="2">
    <source>
        <dbReference type="PROSITE" id="PS51253"/>
    </source>
</evidence>
<dbReference type="GeneID" id="81429277"/>
<gene>
    <name evidence="3" type="ORF">N7482_007977</name>
</gene>
<dbReference type="Pfam" id="PF03221">
    <property type="entry name" value="HTH_Tnp_Tc5"/>
    <property type="match status" value="1"/>
</dbReference>
<evidence type="ECO:0000313" key="3">
    <source>
        <dbReference type="EMBL" id="KAJ5160973.1"/>
    </source>
</evidence>
<comment type="caution">
    <text evidence="3">The sequence shown here is derived from an EMBL/GenBank/DDBJ whole genome shotgun (WGS) entry which is preliminary data.</text>
</comment>
<evidence type="ECO:0000313" key="4">
    <source>
        <dbReference type="Proteomes" id="UP001149163"/>
    </source>
</evidence>
<dbReference type="PROSITE" id="PS51253">
    <property type="entry name" value="HTH_CENPB"/>
    <property type="match status" value="1"/>
</dbReference>
<sequence length="258" mass="29409">MSKHAEIDESRVIEACEAASAVEKPNLSKIAREYGVSYNILLGRVRQGKQARTTRKPNNKALDEYQEEALRQWIPELRNCHMPVTPTLLEDMANLSLKRAGVDRVVGKTWVYRFIKRLPKGMQLAPVKQKMKEIKRIQAEDAWKLTFWYEKLKNVVRADMPARLIYNFDECGFQPGKGKDQKVVGGSNPPDLSELEHSETITALECIAADGWHMDPLFIFKSTTFQETWFYGSDALPPKTTLVGISPNGWISDELILQ</sequence>
<reference evidence="3" key="1">
    <citation type="submission" date="2022-11" db="EMBL/GenBank/DDBJ databases">
        <authorList>
            <person name="Petersen C."/>
        </authorList>
    </citation>
    <scope>NUCLEOTIDE SEQUENCE</scope>
    <source>
        <strain evidence="3">IBT 26290</strain>
    </source>
</reference>
<dbReference type="InterPro" id="IPR006600">
    <property type="entry name" value="HTH_CenpB_DNA-bd_dom"/>
</dbReference>
<organism evidence="3 4">
    <name type="scientific">Penicillium canariense</name>
    <dbReference type="NCBI Taxonomy" id="189055"/>
    <lineage>
        <taxon>Eukaryota</taxon>
        <taxon>Fungi</taxon>
        <taxon>Dikarya</taxon>
        <taxon>Ascomycota</taxon>
        <taxon>Pezizomycotina</taxon>
        <taxon>Eurotiomycetes</taxon>
        <taxon>Eurotiomycetidae</taxon>
        <taxon>Eurotiales</taxon>
        <taxon>Aspergillaceae</taxon>
        <taxon>Penicillium</taxon>
    </lineage>
</organism>
<reference evidence="3" key="2">
    <citation type="journal article" date="2023" name="IMA Fungus">
        <title>Comparative genomic study of the Penicillium genus elucidates a diverse pangenome and 15 lateral gene transfer events.</title>
        <authorList>
            <person name="Petersen C."/>
            <person name="Sorensen T."/>
            <person name="Nielsen M.R."/>
            <person name="Sondergaard T.E."/>
            <person name="Sorensen J.L."/>
            <person name="Fitzpatrick D.A."/>
            <person name="Frisvad J.C."/>
            <person name="Nielsen K.L."/>
        </authorList>
    </citation>
    <scope>NUCLEOTIDE SEQUENCE</scope>
    <source>
        <strain evidence="3">IBT 26290</strain>
    </source>
</reference>
<dbReference type="OrthoDB" id="4324149at2759"/>
<dbReference type="Proteomes" id="UP001149163">
    <property type="component" value="Unassembled WGS sequence"/>
</dbReference>
<protein>
    <submittedName>
        <fullName evidence="3">Transcriptional regulator family: Centromere protein B DNA-binding region</fullName>
    </submittedName>
</protein>
<dbReference type="GO" id="GO:0003677">
    <property type="term" value="F:DNA binding"/>
    <property type="evidence" value="ECO:0007669"/>
    <property type="project" value="UniProtKB-KW"/>
</dbReference>
<name>A0A9W9HXX0_9EURO</name>
<proteinExistence type="predicted"/>
<accession>A0A9W9HXX0</accession>
<evidence type="ECO:0000256" key="1">
    <source>
        <dbReference type="ARBA" id="ARBA00023125"/>
    </source>
</evidence>
<dbReference type="EMBL" id="JAPQKN010000004">
    <property type="protein sequence ID" value="KAJ5160973.1"/>
    <property type="molecule type" value="Genomic_DNA"/>
</dbReference>
<keyword evidence="1 3" id="KW-0238">DNA-binding</keyword>
<keyword evidence="4" id="KW-1185">Reference proteome</keyword>